<dbReference type="SUPFAM" id="SSF54593">
    <property type="entry name" value="Glyoxalase/Bleomycin resistance protein/Dihydroxybiphenyl dioxygenase"/>
    <property type="match status" value="1"/>
</dbReference>
<dbReference type="Gene3D" id="3.10.180.10">
    <property type="entry name" value="2,3-Dihydroxybiphenyl 1,2-Dioxygenase, domain 1"/>
    <property type="match status" value="1"/>
</dbReference>
<dbReference type="RefSeq" id="WP_017042527.1">
    <property type="nucleotide sequence ID" value="NZ_CAWNHI010000001.1"/>
</dbReference>
<reference evidence="1 2" key="1">
    <citation type="submission" date="2017-08" db="EMBL/GenBank/DDBJ databases">
        <title>The Vibrio qinghaiensis sp.-Q67 is a luminous bacteria isolated firstly from Qinghai lake, Qinghai province, China, which has been proved to be very sensitive to detect environmental and food pollutants. Therefore, complete genome analysis of V. qinghaiensis sp.-Q67 highlights the potential application of this strain on detection of hazards in the contaminated environments.</title>
        <authorList>
            <person name="Gong L."/>
        </authorList>
    </citation>
    <scope>NUCLEOTIDE SEQUENCE [LARGE SCALE GENOMIC DNA]</scope>
    <source>
        <strain evidence="1 2">Q67</strain>
    </source>
</reference>
<dbReference type="InterPro" id="IPR010393">
    <property type="entry name" value="DUF991_YecM-like"/>
</dbReference>
<evidence type="ECO:0000313" key="2">
    <source>
        <dbReference type="Proteomes" id="UP000215148"/>
    </source>
</evidence>
<dbReference type="Proteomes" id="UP000215148">
    <property type="component" value="Chromosome 1"/>
</dbReference>
<sequence>MLEPLKNAALHPEQLKQNLDKFMHKIQELTKILHIDLSTNQADHIALRINDRKLASLAHAAWLEEGREISSAQINGRPIIVIEFAVPLSANGWSIECLELPYPAEGKIYPEQSWEHVEFVVPSEAQTAQVYLQDILSVYPRLKECWTTLDTQGVQVKLSSPKGEGERLHNPTVAFKWQGVCIKLHPHSLKEIVKSEQR</sequence>
<name>A0A223MYT2_9VIBR</name>
<protein>
    <submittedName>
        <fullName evidence="1">VOC family protein</fullName>
    </submittedName>
</protein>
<dbReference type="PANTHER" id="PTHR37519">
    <property type="match status" value="1"/>
</dbReference>
<keyword evidence="2" id="KW-1185">Reference proteome</keyword>
<dbReference type="AlphaFoldDB" id="A0A223MYT2"/>
<gene>
    <name evidence="1" type="ORF">CCZ37_08990</name>
</gene>
<dbReference type="PANTHER" id="PTHR37519:SF1">
    <property type="entry name" value="DIHYDROXYBIPHENYL DIOXYGENASE DOMAIN-CONTAINING PROTEIN"/>
    <property type="match status" value="1"/>
</dbReference>
<dbReference type="InterPro" id="IPR029068">
    <property type="entry name" value="Glyas_Bleomycin-R_OHBP_Dase"/>
</dbReference>
<accession>A0A223MYT2</accession>
<dbReference type="NCBIfam" id="NF008683">
    <property type="entry name" value="PRK11700.1-6"/>
    <property type="match status" value="1"/>
</dbReference>
<proteinExistence type="predicted"/>
<dbReference type="EMBL" id="CP022741">
    <property type="protein sequence ID" value="ASU22720.1"/>
    <property type="molecule type" value="Genomic_DNA"/>
</dbReference>
<organism evidence="1 2">
    <name type="scientific">Vibrio qinghaiensis</name>
    <dbReference type="NCBI Taxonomy" id="2025808"/>
    <lineage>
        <taxon>Bacteria</taxon>
        <taxon>Pseudomonadati</taxon>
        <taxon>Pseudomonadota</taxon>
        <taxon>Gammaproteobacteria</taxon>
        <taxon>Vibrionales</taxon>
        <taxon>Vibrionaceae</taxon>
        <taxon>Vibrio</taxon>
    </lineage>
</organism>
<dbReference type="Pfam" id="PF06185">
    <property type="entry name" value="YecM"/>
    <property type="match status" value="1"/>
</dbReference>
<dbReference type="KEGG" id="vqi:CCZ37_08990"/>
<evidence type="ECO:0000313" key="1">
    <source>
        <dbReference type="EMBL" id="ASU22720.1"/>
    </source>
</evidence>
<dbReference type="GO" id="GO:0005829">
    <property type="term" value="C:cytosol"/>
    <property type="evidence" value="ECO:0007669"/>
    <property type="project" value="TreeGrafter"/>
</dbReference>